<dbReference type="EMBL" id="JBFPKE010000013">
    <property type="protein sequence ID" value="MEX3753388.1"/>
    <property type="molecule type" value="Genomic_DNA"/>
</dbReference>
<gene>
    <name evidence="4" type="ORF">AB3X84_25645</name>
    <name evidence="2" type="ORF">LMG22037_02369</name>
    <name evidence="3" type="ORF">LMG9964_05646</name>
</gene>
<evidence type="ECO:0000313" key="7">
    <source>
        <dbReference type="Proteomes" id="UP001558535"/>
    </source>
</evidence>
<protein>
    <submittedName>
        <fullName evidence="4">Lipoprotein</fullName>
    </submittedName>
</protein>
<reference evidence="5 6" key="1">
    <citation type="submission" date="2020-04" db="EMBL/GenBank/DDBJ databases">
        <authorList>
            <person name="De Canck E."/>
        </authorList>
    </citation>
    <scope>NUCLEOTIDE SEQUENCE [LARGE SCALE GENOMIC DNA]</scope>
    <source>
        <strain evidence="2 6">LMG 22037</strain>
        <strain evidence="3 5">LMG 9964</strain>
    </source>
</reference>
<evidence type="ECO:0000313" key="5">
    <source>
        <dbReference type="Proteomes" id="UP000494102"/>
    </source>
</evidence>
<organism evidence="3 5">
    <name type="scientific">Paraburkholderia phenoliruptrix</name>
    <dbReference type="NCBI Taxonomy" id="252970"/>
    <lineage>
        <taxon>Bacteria</taxon>
        <taxon>Pseudomonadati</taxon>
        <taxon>Pseudomonadota</taxon>
        <taxon>Betaproteobacteria</taxon>
        <taxon>Burkholderiales</taxon>
        <taxon>Burkholderiaceae</taxon>
        <taxon>Paraburkholderia</taxon>
    </lineage>
</organism>
<reference evidence="4 7" key="2">
    <citation type="submission" date="2024-07" db="EMBL/GenBank/DDBJ databases">
        <title>A survey of Mimosa microsymbionts across Brazilian biomes reveals a high diversity of Paraburkholderia nodulating endemic species, but also that Cupriavidus is common as a symbiont of widespread species.</title>
        <authorList>
            <person name="Rouws L."/>
            <person name="Barauna A."/>
            <person name="Beukes C."/>
            <person name="Rouws J.R.C."/>
            <person name="De Faria S.M."/>
            <person name="Gross E."/>
            <person name="Bueno Dos Reis Junior F."/>
            <person name="Simon M.F."/>
            <person name="Maluk M."/>
            <person name="Odee D.W."/>
            <person name="Kenicer G."/>
            <person name="Young J.P.W."/>
            <person name="Reis V.M."/>
            <person name="Zilli J."/>
            <person name="James E.K."/>
        </authorList>
    </citation>
    <scope>NUCLEOTIDE SEQUENCE [LARGE SCALE GENOMIC DNA]</scope>
    <source>
        <strain evidence="4 7">BR14375</strain>
    </source>
</reference>
<proteinExistence type="predicted"/>
<feature type="region of interest" description="Disordered" evidence="1">
    <location>
        <begin position="45"/>
        <end position="118"/>
    </location>
</feature>
<evidence type="ECO:0000313" key="6">
    <source>
        <dbReference type="Proteomes" id="UP000494249"/>
    </source>
</evidence>
<evidence type="ECO:0000313" key="4">
    <source>
        <dbReference type="EMBL" id="MEX3753388.1"/>
    </source>
</evidence>
<dbReference type="AlphaFoldDB" id="A0A6J5KF48"/>
<evidence type="ECO:0000256" key="1">
    <source>
        <dbReference type="SAM" id="MobiDB-lite"/>
    </source>
</evidence>
<keyword evidence="7" id="KW-1185">Reference proteome</keyword>
<name>A0A6J5KF48_9BURK</name>
<dbReference type="Proteomes" id="UP000494249">
    <property type="component" value="Unassembled WGS sequence"/>
</dbReference>
<dbReference type="PROSITE" id="PS51257">
    <property type="entry name" value="PROKAR_LIPOPROTEIN"/>
    <property type="match status" value="1"/>
</dbReference>
<dbReference type="Proteomes" id="UP000494102">
    <property type="component" value="Unassembled WGS sequence"/>
</dbReference>
<sequence length="118" mass="11383">MRVVSRMRAAAPGRAIVAGLAILAGCALGGSLAGCGQRGSLYLPTVPPLPAKPIDRTQPPSPDEVKPGAETASDADSIPDTSGTPLSLAPADELSASAASAASAGTASKPAPAATPAQ</sequence>
<dbReference type="Proteomes" id="UP001558535">
    <property type="component" value="Unassembled WGS sequence"/>
</dbReference>
<evidence type="ECO:0000313" key="2">
    <source>
        <dbReference type="EMBL" id="CAB3679290.1"/>
    </source>
</evidence>
<dbReference type="GeneID" id="27798572"/>
<keyword evidence="4" id="KW-0449">Lipoprotein</keyword>
<accession>A0A6J5KF48</accession>
<evidence type="ECO:0000313" key="3">
    <source>
        <dbReference type="EMBL" id="CAB4051962.1"/>
    </source>
</evidence>
<feature type="compositionally biased region" description="Low complexity" evidence="1">
    <location>
        <begin position="85"/>
        <end position="118"/>
    </location>
</feature>
<dbReference type="EMBL" id="CADILN010000011">
    <property type="protein sequence ID" value="CAB4051962.1"/>
    <property type="molecule type" value="Genomic_DNA"/>
</dbReference>
<dbReference type="EMBL" id="CADIKB010000008">
    <property type="protein sequence ID" value="CAB3679290.1"/>
    <property type="molecule type" value="Genomic_DNA"/>
</dbReference>
<dbReference type="RefSeq" id="WP_013589817.1">
    <property type="nucleotide sequence ID" value="NZ_CADFGL010000011.1"/>
</dbReference>